<keyword evidence="4" id="KW-0520">NAD</keyword>
<dbReference type="InterPro" id="IPR008927">
    <property type="entry name" value="6-PGluconate_DH-like_C_sf"/>
</dbReference>
<evidence type="ECO:0000256" key="3">
    <source>
        <dbReference type="ARBA" id="ARBA00023002"/>
    </source>
</evidence>
<dbReference type="RefSeq" id="WP_180841880.1">
    <property type="nucleotide sequence ID" value="NZ_CP059154.1"/>
</dbReference>
<accession>A0A7D6CR63</accession>
<dbReference type="GO" id="GO:0089714">
    <property type="term" value="F:UDP-N-acetyl-D-mannosamine dehydrogenase activity"/>
    <property type="evidence" value="ECO:0007669"/>
    <property type="project" value="UniProtKB-EC"/>
</dbReference>
<dbReference type="SUPFAM" id="SSF48179">
    <property type="entry name" value="6-phosphogluconate dehydrogenase C-terminal domain-like"/>
    <property type="match status" value="1"/>
</dbReference>
<evidence type="ECO:0000256" key="1">
    <source>
        <dbReference type="ARBA" id="ARBA00012935"/>
    </source>
</evidence>
<dbReference type="InterPro" id="IPR014026">
    <property type="entry name" value="UDP-Glc/GDP-Man_DH_dimer"/>
</dbReference>
<dbReference type="NCBIfam" id="TIGR03026">
    <property type="entry name" value="NDP-sugDHase"/>
    <property type="match status" value="1"/>
</dbReference>
<dbReference type="InterPro" id="IPR017476">
    <property type="entry name" value="UDP-Glc/GDP-Man"/>
</dbReference>
<dbReference type="Pfam" id="PF03720">
    <property type="entry name" value="UDPG_MGDP_dh_C"/>
    <property type="match status" value="1"/>
</dbReference>
<dbReference type="PIRSF" id="PIRSF000124">
    <property type="entry name" value="UDPglc_GDPman_dh"/>
    <property type="match status" value="1"/>
</dbReference>
<feature type="region of interest" description="Disordered" evidence="8">
    <location>
        <begin position="1"/>
        <end position="56"/>
    </location>
</feature>
<dbReference type="Proteomes" id="UP000510869">
    <property type="component" value="Chromosome"/>
</dbReference>
<dbReference type="GeneID" id="56142253"/>
<dbReference type="SUPFAM" id="SSF52413">
    <property type="entry name" value="UDP-glucose/GDP-mannose dehydrogenase C-terminal domain"/>
    <property type="match status" value="1"/>
</dbReference>
<gene>
    <name evidence="10" type="ORF">HYG81_03570</name>
</gene>
<organism evidence="10 11">
    <name type="scientific">Natrinema zhouii</name>
    <dbReference type="NCBI Taxonomy" id="1710539"/>
    <lineage>
        <taxon>Archaea</taxon>
        <taxon>Methanobacteriati</taxon>
        <taxon>Methanobacteriota</taxon>
        <taxon>Stenosarchaea group</taxon>
        <taxon>Halobacteria</taxon>
        <taxon>Halobacteriales</taxon>
        <taxon>Natrialbaceae</taxon>
        <taxon>Natrinema</taxon>
    </lineage>
</organism>
<dbReference type="InterPro" id="IPR001732">
    <property type="entry name" value="UDP-Glc/GDP-Man_DH_N"/>
</dbReference>
<sequence>MPEASTGSSDEAESQTTGGTDGQPTDGDGQTAAGADGQTASGLYGSSQSPDRQRDRLTSGEIPVAVYGLGKMGLPLAAVYAETTGNVTGVDVDPAVVETITAGESHVVGEPGLADLVADQVDAGRLEATTDGSAAASAARIHVIIVPTLLDDENDPDLTTVESVVDDIAAGLAPGDLVIAESTLPPGTCRDVLEPHLASESGLAPDEFGLAFCPERTASGTALRDIRGQYPKVVGGVDPESTRAATVVYDELSDDEVHPVSDATTAEAVKVFEGIYRDVNIGLANELGRLADELDISVREAIDTANDLPMCQLHDPGPGVGGHCIPYYPHFLLGRTDEPMAVTETARQVNDEMPAAVVDRLEGELEQAGTDLADASIVVLGITYRPGVEETRASPALGVIDDLLERGADVAGVDPLVDPADHGARPVAIDELPNETFDAAVVVTPHEEFDRIDWAALEPMVVVDGRDAFDLSETSHREYDLAGSSDGRPPRDSRDPDDSTERDDTERDGTERGTSEAVSTSTDGGNDV</sequence>
<dbReference type="PANTHER" id="PTHR43491:SF5">
    <property type="entry name" value="UDP-N-ACETYL-D-MANNOSAMINE DEHYDROGENASE"/>
    <property type="match status" value="1"/>
</dbReference>
<dbReference type="AlphaFoldDB" id="A0A7D6CR63"/>
<evidence type="ECO:0000256" key="4">
    <source>
        <dbReference type="ARBA" id="ARBA00023027"/>
    </source>
</evidence>
<reference evidence="10 11" key="1">
    <citation type="submission" date="2020-07" db="EMBL/GenBank/DDBJ databases">
        <title>Natrinema (YPL30) sp. nov. and Haloterrigena xxxxxx (YPL8) sp. nov., isolated from a salt mine.</title>
        <authorList>
            <person name="Cui H."/>
        </authorList>
    </citation>
    <scope>NUCLEOTIDE SEQUENCE [LARGE SCALE GENOMIC DNA]</scope>
    <source>
        <strain evidence="10 11">YPL13</strain>
    </source>
</reference>
<dbReference type="GO" id="GO:0016628">
    <property type="term" value="F:oxidoreductase activity, acting on the CH-CH group of donors, NAD or NADP as acceptor"/>
    <property type="evidence" value="ECO:0007669"/>
    <property type="project" value="InterPro"/>
</dbReference>
<dbReference type="EMBL" id="CP059154">
    <property type="protein sequence ID" value="QLK26709.1"/>
    <property type="molecule type" value="Genomic_DNA"/>
</dbReference>
<evidence type="ECO:0000256" key="7">
    <source>
        <dbReference type="PIRNR" id="PIRNR000124"/>
    </source>
</evidence>
<keyword evidence="11" id="KW-1185">Reference proteome</keyword>
<evidence type="ECO:0000259" key="9">
    <source>
        <dbReference type="SMART" id="SM00984"/>
    </source>
</evidence>
<dbReference type="InterPro" id="IPR036220">
    <property type="entry name" value="UDP-Glc/GDP-Man_DH_C_sf"/>
</dbReference>
<dbReference type="SMART" id="SM00984">
    <property type="entry name" value="UDPG_MGDP_dh_C"/>
    <property type="match status" value="1"/>
</dbReference>
<dbReference type="InterPro" id="IPR028359">
    <property type="entry name" value="UDP_ManNAc/GlcNAc_DH"/>
</dbReference>
<comment type="similarity">
    <text evidence="7">Belongs to the UDP-glucose/GDP-mannose dehydrogenase family.</text>
</comment>
<comment type="catalytic activity">
    <reaction evidence="6">
        <text>UDP-N-acetyl-alpha-D-mannosamine + 2 NAD(+) + H2O = UDP-N-acetyl-alpha-D-mannosaminouronate + 2 NADH + 3 H(+)</text>
        <dbReference type="Rhea" id="RHEA:25780"/>
        <dbReference type="ChEBI" id="CHEBI:15377"/>
        <dbReference type="ChEBI" id="CHEBI:15378"/>
        <dbReference type="ChEBI" id="CHEBI:57540"/>
        <dbReference type="ChEBI" id="CHEBI:57945"/>
        <dbReference type="ChEBI" id="CHEBI:68623"/>
        <dbReference type="ChEBI" id="CHEBI:70731"/>
        <dbReference type="EC" id="1.1.1.336"/>
    </reaction>
</comment>
<evidence type="ECO:0000256" key="5">
    <source>
        <dbReference type="ARBA" id="ARBA00030172"/>
    </source>
</evidence>
<dbReference type="InterPro" id="IPR036291">
    <property type="entry name" value="NAD(P)-bd_dom_sf"/>
</dbReference>
<dbReference type="Gene3D" id="3.40.50.720">
    <property type="entry name" value="NAD(P)-binding Rossmann-like Domain"/>
    <property type="match status" value="2"/>
</dbReference>
<dbReference type="PANTHER" id="PTHR43491">
    <property type="entry name" value="UDP-N-ACETYL-D-MANNOSAMINE DEHYDROGENASE"/>
    <property type="match status" value="1"/>
</dbReference>
<evidence type="ECO:0000256" key="8">
    <source>
        <dbReference type="SAM" id="MobiDB-lite"/>
    </source>
</evidence>
<feature type="compositionally biased region" description="Low complexity" evidence="8">
    <location>
        <begin position="15"/>
        <end position="40"/>
    </location>
</feature>
<feature type="compositionally biased region" description="Basic and acidic residues" evidence="8">
    <location>
        <begin position="488"/>
        <end position="514"/>
    </location>
</feature>
<dbReference type="Pfam" id="PF03721">
    <property type="entry name" value="UDPG_MGDP_dh_N"/>
    <property type="match status" value="1"/>
</dbReference>
<feature type="region of interest" description="Disordered" evidence="8">
    <location>
        <begin position="474"/>
        <end position="528"/>
    </location>
</feature>
<feature type="compositionally biased region" description="Polar residues" evidence="8">
    <location>
        <begin position="516"/>
        <end position="528"/>
    </location>
</feature>
<proteinExistence type="inferred from homology"/>
<dbReference type="SUPFAM" id="SSF51735">
    <property type="entry name" value="NAD(P)-binding Rossmann-fold domains"/>
    <property type="match status" value="1"/>
</dbReference>
<evidence type="ECO:0000256" key="6">
    <source>
        <dbReference type="ARBA" id="ARBA00049130"/>
    </source>
</evidence>
<dbReference type="KEGG" id="nay:HYG81_03570"/>
<dbReference type="PIRSF" id="PIRSF500136">
    <property type="entry name" value="UDP_ManNAc_DH"/>
    <property type="match status" value="1"/>
</dbReference>
<dbReference type="Pfam" id="PF00984">
    <property type="entry name" value="UDPG_MGDP_dh"/>
    <property type="match status" value="1"/>
</dbReference>
<evidence type="ECO:0000313" key="11">
    <source>
        <dbReference type="Proteomes" id="UP000510869"/>
    </source>
</evidence>
<dbReference type="InterPro" id="IPR014027">
    <property type="entry name" value="UDP-Glc/GDP-Man_DH_C"/>
</dbReference>
<evidence type="ECO:0000313" key="10">
    <source>
        <dbReference type="EMBL" id="QLK26709.1"/>
    </source>
</evidence>
<dbReference type="GO" id="GO:0051287">
    <property type="term" value="F:NAD binding"/>
    <property type="evidence" value="ECO:0007669"/>
    <property type="project" value="InterPro"/>
</dbReference>
<keyword evidence="3" id="KW-0560">Oxidoreductase</keyword>
<feature type="domain" description="UDP-glucose/GDP-mannose dehydrogenase C-terminal" evidence="9">
    <location>
        <begin position="378"/>
        <end position="471"/>
    </location>
</feature>
<protein>
    <recommendedName>
        <fullName evidence="2">UDP-N-acetyl-D-mannosamine dehydrogenase</fullName>
        <ecNumber evidence="1">1.1.1.336</ecNumber>
    </recommendedName>
    <alternativeName>
        <fullName evidence="5">UDP-ManNAc 6-dehydrogenase</fullName>
    </alternativeName>
</protein>
<dbReference type="OrthoDB" id="372050at2157"/>
<dbReference type="GO" id="GO:0000271">
    <property type="term" value="P:polysaccharide biosynthetic process"/>
    <property type="evidence" value="ECO:0007669"/>
    <property type="project" value="InterPro"/>
</dbReference>
<dbReference type="EC" id="1.1.1.336" evidence="1"/>
<name>A0A7D6CR63_9EURY</name>
<evidence type="ECO:0000256" key="2">
    <source>
        <dbReference type="ARBA" id="ARBA00016796"/>
    </source>
</evidence>